<proteinExistence type="predicted"/>
<sequence length="458" mass="50452">MAVAQGYGKTVTSGSVFAYDTGDTRNSYRGRPTVNYIAHHNAMPQTSYNTYTYTTSGTWPAKHPLAIRAYNAQGSEISAYVNAGVGDWTNKYHAHWQYDPILKKPVTVMQASDSSWKAKNFGTGMAAWASLGMSAGQQYVISWDQYTTDINLCADAGFYSRNGSGTAGFHDGRSYGSAKNTLLNTWQRVYYNFTVNATRNLNDSTGLIFMYGHTTSNSGGTLKIANVQLELGVSVPSPYIDHTSAGLSSTRSSTQGLLPLVGNSTVDLTNVSFDSNAQIAFDGTNDSLIINDGILSGYERSVEYVVKFNTISGTYEPIAAYTYGTGAPSGRIWLGLQNISGYKFRWHGWGTDDPYSSTNATTGQYYHIVNTYNYNTRKMGLYVNGVDEANDTYDNQSGFSAWSDTSLFSWHLGYDPYAYGGVTNSNIELPAFKTYNRELSAAEVRQNYLHYKTRFNLS</sequence>
<dbReference type="Gene3D" id="2.60.120.200">
    <property type="match status" value="1"/>
</dbReference>
<keyword evidence="2" id="KW-1185">Reference proteome</keyword>
<dbReference type="SUPFAM" id="SSF49899">
    <property type="entry name" value="Concanavalin A-like lectins/glucanases"/>
    <property type="match status" value="1"/>
</dbReference>
<dbReference type="EMBL" id="MW353175">
    <property type="protein sequence ID" value="QQO91901.1"/>
    <property type="molecule type" value="Genomic_DNA"/>
</dbReference>
<accession>A0A7T8ERL3</accession>
<dbReference type="Proteomes" id="UP000595566">
    <property type="component" value="Segment"/>
</dbReference>
<gene>
    <name evidence="1" type="ORF">immuto26A_222</name>
</gene>
<protein>
    <submittedName>
        <fullName evidence="1">Uncharacterized protein</fullName>
    </submittedName>
</protein>
<evidence type="ECO:0000313" key="2">
    <source>
        <dbReference type="Proteomes" id="UP000595566"/>
    </source>
</evidence>
<dbReference type="InterPro" id="IPR013320">
    <property type="entry name" value="ConA-like_dom_sf"/>
</dbReference>
<name>A0A7T8ERL3_9CAUD</name>
<evidence type="ECO:0000313" key="1">
    <source>
        <dbReference type="EMBL" id="QQO91901.1"/>
    </source>
</evidence>
<organism evidence="1 2">
    <name type="scientific">Flavobacterium phage vB_FspM_immuto_2-6A</name>
    <dbReference type="NCBI Taxonomy" id="2801477"/>
    <lineage>
        <taxon>Viruses</taxon>
        <taxon>Duplodnaviria</taxon>
        <taxon>Heunggongvirae</taxon>
        <taxon>Uroviricota</taxon>
        <taxon>Caudoviricetes</taxon>
        <taxon>Immutovirus</taxon>
        <taxon>Immutovirus immuto</taxon>
    </lineage>
</organism>
<reference evidence="1 2" key="1">
    <citation type="submission" date="2020-12" db="EMBL/GenBank/DDBJ databases">
        <title>Dynamics of Baltic Sea phages driven by environmental changes.</title>
        <authorList>
            <person name="Hoetzinger M."/>
            <person name="Nilsson E."/>
            <person name="Holmfeldt K."/>
        </authorList>
    </citation>
    <scope>NUCLEOTIDE SEQUENCE [LARGE SCALE GENOMIC DNA]</scope>
</reference>